<name>A0A1C3PBQ6_9ACTN</name>
<proteinExistence type="predicted"/>
<accession>A0A1C3PBQ6</accession>
<dbReference type="EMBL" id="FLUV01002192">
    <property type="protein sequence ID" value="SBW27239.1"/>
    <property type="molecule type" value="Genomic_DNA"/>
</dbReference>
<organism evidence="1 2">
    <name type="scientific">Candidatus Protofrankia californiensis</name>
    <dbReference type="NCBI Taxonomy" id="1839754"/>
    <lineage>
        <taxon>Bacteria</taxon>
        <taxon>Bacillati</taxon>
        <taxon>Actinomycetota</taxon>
        <taxon>Actinomycetes</taxon>
        <taxon>Frankiales</taxon>
        <taxon>Frankiaceae</taxon>
        <taxon>Protofrankia</taxon>
    </lineage>
</organism>
<sequence>MRMVFSDADELVFRDACDRLVGRFDEWAGERGLEVDPFAVEVALEHKWAVGDGILSRWTVADLRELLLGWMPLKIAMMEEQWATVLPTLRVFFDFLTRTGLADPRCDPGLPAALEELAGEFNAAMGDESRYGVAKHWAMMMLRRGVDIGNEEQVGCFVTDVQAGEVFYDPEQALQAAILTGQEQMRPRRRRLAAVALPADEELAAAAAGSEVLRRLRVLLSWVGDGRRLTQTGRITLADARELVELLGTGDVVDPVVHDRVYRTKSSEELYGLNVTVEWAKAARLVRTAKGRLLPVKKNVATLDRPLELWGLAFAAFPRLGLAICSSGWTESMLRYQFDEGACAVLTAAYTLGGDVALADLHELVWDLASERYETDEAPQQQHRKTWQKLVEHDLRRMLQWLEILGALRMIAGEAGGTATDEAAGGTAGGEAADETTADRVAELTALGRWGTRRMLQDAGFEAPVMADIAGEEAEVVVHVAGAAASEEDADALLRAWSDARGEQQAIAELTALLRRSDDVQQWVVTLDALVEMGAAGIEVVMGLRDDDRFRPYPTLVLAQHGVVDQAELGDTDVAVMLAEQLATVLLAGDEQVVDVFTSMGDADVQRAALEDMGRCGHPKAPAVLTAIARHHQDPKVARTARKAALRAG</sequence>
<reference evidence="2" key="1">
    <citation type="submission" date="2016-02" db="EMBL/GenBank/DDBJ databases">
        <authorList>
            <person name="Wibberg D."/>
        </authorList>
    </citation>
    <scope>NUCLEOTIDE SEQUENCE [LARGE SCALE GENOMIC DNA]</scope>
</reference>
<gene>
    <name evidence="1" type="ORF">FDG2_5234</name>
</gene>
<dbReference type="Proteomes" id="UP000199013">
    <property type="component" value="Unassembled WGS sequence"/>
</dbReference>
<keyword evidence="2" id="KW-1185">Reference proteome</keyword>
<evidence type="ECO:0000313" key="2">
    <source>
        <dbReference type="Proteomes" id="UP000199013"/>
    </source>
</evidence>
<evidence type="ECO:0000313" key="1">
    <source>
        <dbReference type="EMBL" id="SBW27239.1"/>
    </source>
</evidence>
<protein>
    <submittedName>
        <fullName evidence="1">Uncharacterized protein</fullName>
    </submittedName>
</protein>
<dbReference type="AlphaFoldDB" id="A0A1C3PBQ6"/>